<dbReference type="SUPFAM" id="SSF55486">
    <property type="entry name" value="Metalloproteases ('zincins'), catalytic domain"/>
    <property type="match status" value="1"/>
</dbReference>
<feature type="binding site" evidence="18">
    <location>
        <position position="355"/>
    </location>
    <ligand>
        <name>Zn(2+)</name>
        <dbReference type="ChEBI" id="CHEBI:29105"/>
        <note>catalytic</note>
    </ligand>
</feature>
<keyword evidence="12 20" id="KW-0482">Metalloprotease</keyword>
<evidence type="ECO:0000256" key="16">
    <source>
        <dbReference type="ARBA" id="ARBA00023288"/>
    </source>
</evidence>
<feature type="domain" description="ERAP1-like C-terminal" evidence="23">
    <location>
        <begin position="586"/>
        <end position="893"/>
    </location>
</feature>
<keyword evidence="16" id="KW-0449">Lipoprotein</keyword>
<dbReference type="Gene3D" id="2.60.40.1910">
    <property type="match status" value="1"/>
</dbReference>
<dbReference type="EnsemblMetazoa" id="SCAU003701-RA">
    <property type="protein sequence ID" value="SCAU003701-PA"/>
    <property type="gene ID" value="SCAU003701"/>
</dbReference>
<dbReference type="InterPro" id="IPR014782">
    <property type="entry name" value="Peptidase_M1_dom"/>
</dbReference>
<dbReference type="InterPro" id="IPR024571">
    <property type="entry name" value="ERAP1-like_C_dom"/>
</dbReference>
<dbReference type="GO" id="GO:0006508">
    <property type="term" value="P:proteolysis"/>
    <property type="evidence" value="ECO:0007669"/>
    <property type="project" value="UniProtKB-KW"/>
</dbReference>
<feature type="chain" id="PRO_5009325801" description="Aminopeptidase" evidence="21">
    <location>
        <begin position="25"/>
        <end position="956"/>
    </location>
</feature>
<dbReference type="InterPro" id="IPR027268">
    <property type="entry name" value="Peptidase_M4/M1_CTD_sf"/>
</dbReference>
<dbReference type="Gene3D" id="1.10.390.10">
    <property type="entry name" value="Neutral Protease Domain 2"/>
    <property type="match status" value="1"/>
</dbReference>
<dbReference type="GO" id="GO:0016285">
    <property type="term" value="F:alanyl aminopeptidase activity"/>
    <property type="evidence" value="ECO:0007669"/>
    <property type="project" value="UniProtKB-EC"/>
</dbReference>
<feature type="domain" description="Peptidase M1 membrane alanine aminopeptidase" evidence="22">
    <location>
        <begin position="284"/>
        <end position="507"/>
    </location>
</feature>
<dbReference type="Pfam" id="PF01433">
    <property type="entry name" value="Peptidase_M1"/>
    <property type="match status" value="1"/>
</dbReference>
<dbReference type="PRINTS" id="PR00756">
    <property type="entry name" value="ALADIPTASE"/>
</dbReference>
<dbReference type="FunFam" id="2.60.40.1730:FF:000002">
    <property type="entry name" value="Aminopeptidase"/>
    <property type="match status" value="1"/>
</dbReference>
<comment type="catalytic activity">
    <reaction evidence="1">
        <text>Release of an N-terminal amino acid, Xaa-|-Yaa- from a peptide, amide or arylamide. Xaa is preferably Ala, but may be most amino acids including Pro (slow action). When a terminal hydrophobic residue is followed by a prolyl residue, the two may be released as an intact Xaa-Pro dipeptide.</text>
        <dbReference type="EC" id="3.4.11.2"/>
    </reaction>
</comment>
<keyword evidence="4 20" id="KW-0031">Aminopeptidase</keyword>
<evidence type="ECO:0000256" key="7">
    <source>
        <dbReference type="ARBA" id="ARBA00022670"/>
    </source>
</evidence>
<dbReference type="Pfam" id="PF11838">
    <property type="entry name" value="ERAP1_C"/>
    <property type="match status" value="1"/>
</dbReference>
<evidence type="ECO:0000256" key="4">
    <source>
        <dbReference type="ARBA" id="ARBA00022438"/>
    </source>
</evidence>
<dbReference type="GO" id="GO:0005615">
    <property type="term" value="C:extracellular space"/>
    <property type="evidence" value="ECO:0007669"/>
    <property type="project" value="TreeGrafter"/>
</dbReference>
<evidence type="ECO:0000256" key="19">
    <source>
        <dbReference type="PIRSR" id="PIRSR634016-4"/>
    </source>
</evidence>
<comment type="subcellular location">
    <subcellularLocation>
        <location evidence="2">Cell membrane</location>
        <topology evidence="2">Lipid-anchor</topology>
        <topology evidence="2">GPI-anchor</topology>
    </subcellularLocation>
</comment>
<evidence type="ECO:0000259" key="23">
    <source>
        <dbReference type="Pfam" id="PF11838"/>
    </source>
</evidence>
<keyword evidence="11 18" id="KW-0862">Zinc</keyword>
<keyword evidence="8 18" id="KW-0479">Metal-binding</keyword>
<feature type="signal peptide" evidence="21">
    <location>
        <begin position="1"/>
        <end position="24"/>
    </location>
</feature>
<keyword evidence="15" id="KW-0325">Glycoprotein</keyword>
<dbReference type="GO" id="GO:0008270">
    <property type="term" value="F:zinc ion binding"/>
    <property type="evidence" value="ECO:0007669"/>
    <property type="project" value="UniProtKB-UniRule"/>
</dbReference>
<gene>
    <name evidence="25" type="primary">106086712</name>
</gene>
<dbReference type="FunFam" id="2.60.40.1910:FF:000008">
    <property type="entry name" value="Aminopeptidase"/>
    <property type="match status" value="1"/>
</dbReference>
<evidence type="ECO:0000256" key="2">
    <source>
        <dbReference type="ARBA" id="ARBA00004609"/>
    </source>
</evidence>
<feature type="domain" description="Aminopeptidase N-like N-terminal" evidence="24">
    <location>
        <begin position="64"/>
        <end position="249"/>
    </location>
</feature>
<dbReference type="GO" id="GO:0005886">
    <property type="term" value="C:plasma membrane"/>
    <property type="evidence" value="ECO:0007669"/>
    <property type="project" value="UniProtKB-SubCell"/>
</dbReference>
<evidence type="ECO:0000256" key="11">
    <source>
        <dbReference type="ARBA" id="ARBA00022833"/>
    </source>
</evidence>
<dbReference type="Gene3D" id="1.25.50.20">
    <property type="match status" value="1"/>
</dbReference>
<feature type="active site" description="Proton acceptor" evidence="17">
    <location>
        <position position="356"/>
    </location>
</feature>
<keyword evidence="10 20" id="KW-0378">Hydrolase</keyword>
<dbReference type="Pfam" id="PF17900">
    <property type="entry name" value="Peptidase_M1_N"/>
    <property type="match status" value="1"/>
</dbReference>
<protein>
    <recommendedName>
        <fullName evidence="20">Aminopeptidase</fullName>
        <ecNumber evidence="20">3.4.11.-</ecNumber>
    </recommendedName>
</protein>
<dbReference type="VEuPathDB" id="VectorBase:SCAU003701"/>
<dbReference type="FunFam" id="1.25.50.20:FF:000001">
    <property type="entry name" value="Aminopeptidase"/>
    <property type="match status" value="1"/>
</dbReference>
<dbReference type="GO" id="GO:0070006">
    <property type="term" value="F:metalloaminopeptidase activity"/>
    <property type="evidence" value="ECO:0007669"/>
    <property type="project" value="TreeGrafter"/>
</dbReference>
<feature type="binding site" evidence="18">
    <location>
        <position position="378"/>
    </location>
    <ligand>
        <name>Zn(2+)</name>
        <dbReference type="ChEBI" id="CHEBI:29105"/>
        <note>catalytic</note>
    </ligand>
</feature>
<keyword evidence="7 20" id="KW-0645">Protease</keyword>
<evidence type="ECO:0000256" key="14">
    <source>
        <dbReference type="ARBA" id="ARBA00023157"/>
    </source>
</evidence>
<evidence type="ECO:0000256" key="6">
    <source>
        <dbReference type="ARBA" id="ARBA00022622"/>
    </source>
</evidence>
<evidence type="ECO:0000256" key="5">
    <source>
        <dbReference type="ARBA" id="ARBA00022475"/>
    </source>
</evidence>
<keyword evidence="20" id="KW-1133">Transmembrane helix</keyword>
<dbReference type="FunFam" id="1.10.390.10:FF:000013">
    <property type="entry name" value="Aminopeptidase N"/>
    <property type="match status" value="1"/>
</dbReference>
<dbReference type="EC" id="3.4.11.-" evidence="20"/>
<accession>A0A1I8P0F0</accession>
<evidence type="ECO:0000256" key="9">
    <source>
        <dbReference type="ARBA" id="ARBA00022729"/>
    </source>
</evidence>
<keyword evidence="9 21" id="KW-0732">Signal</keyword>
<evidence type="ECO:0000256" key="10">
    <source>
        <dbReference type="ARBA" id="ARBA00022801"/>
    </source>
</evidence>
<keyword evidence="20" id="KW-0812">Transmembrane</keyword>
<evidence type="ECO:0000256" key="12">
    <source>
        <dbReference type="ARBA" id="ARBA00023049"/>
    </source>
</evidence>
<evidence type="ECO:0000259" key="22">
    <source>
        <dbReference type="Pfam" id="PF01433"/>
    </source>
</evidence>
<dbReference type="PANTHER" id="PTHR11533">
    <property type="entry name" value="PROTEASE M1 ZINC METALLOPROTEASE"/>
    <property type="match status" value="1"/>
</dbReference>
<evidence type="ECO:0000256" key="17">
    <source>
        <dbReference type="PIRSR" id="PIRSR634016-1"/>
    </source>
</evidence>
<dbReference type="AlphaFoldDB" id="A0A1I8P0F0"/>
<dbReference type="GO" id="GO:0042277">
    <property type="term" value="F:peptide binding"/>
    <property type="evidence" value="ECO:0007669"/>
    <property type="project" value="TreeGrafter"/>
</dbReference>
<reference evidence="25" key="1">
    <citation type="submission" date="2020-05" db="UniProtKB">
        <authorList>
            <consortium name="EnsemblMetazoa"/>
        </authorList>
    </citation>
    <scope>IDENTIFICATION</scope>
    <source>
        <strain evidence="25">USDA</strain>
    </source>
</reference>
<evidence type="ECO:0000313" key="26">
    <source>
        <dbReference type="Proteomes" id="UP000095300"/>
    </source>
</evidence>
<dbReference type="OrthoDB" id="510539at2759"/>
<dbReference type="Proteomes" id="UP000095300">
    <property type="component" value="Unassembled WGS sequence"/>
</dbReference>
<evidence type="ECO:0000256" key="8">
    <source>
        <dbReference type="ARBA" id="ARBA00022723"/>
    </source>
</evidence>
<keyword evidence="26" id="KW-1185">Reference proteome</keyword>
<evidence type="ECO:0000256" key="13">
    <source>
        <dbReference type="ARBA" id="ARBA00023136"/>
    </source>
</evidence>
<evidence type="ECO:0000256" key="20">
    <source>
        <dbReference type="RuleBase" id="RU364040"/>
    </source>
</evidence>
<evidence type="ECO:0000256" key="21">
    <source>
        <dbReference type="SAM" id="SignalP"/>
    </source>
</evidence>
<dbReference type="Gene3D" id="2.60.40.1730">
    <property type="entry name" value="tricorn interacting facor f3 domain"/>
    <property type="match status" value="1"/>
</dbReference>
<evidence type="ECO:0000256" key="18">
    <source>
        <dbReference type="PIRSR" id="PIRSR634016-3"/>
    </source>
</evidence>
<dbReference type="GO" id="GO:0043171">
    <property type="term" value="P:peptide catabolic process"/>
    <property type="evidence" value="ECO:0007669"/>
    <property type="project" value="TreeGrafter"/>
</dbReference>
<feature type="transmembrane region" description="Helical" evidence="20">
    <location>
        <begin position="933"/>
        <end position="952"/>
    </location>
</feature>
<sequence length="956" mass="108395">MQRFVVGVLYLTAAVILAAGPAQAASRALTPPLYRDDNGWFQENPNARVSPRADPDYRLPNTTKPTHYDIDLSTMVHEGTRAFVGTVKIHVTFEEATTSIVLHARQLIITAATIQFGTTAPEDLEPTYEEEREFLTLTRKTNTPFPKDSQWVVTLDYNGQLRLDNGGFYLSTYNDANGNVRHLATTQFESTDARHAFPCFDEPAMRATFTITMRHSPSYKAISNMPVNTMESSPGVTVFQTTPNMPTYLVAFIVSDFEYTEGVLNSLPQRIYSRPGTEGDQEWALVSGMLILERLAEYYGVPFALPKIDQAAIPDFAAGAMENWGLATYREEYMLYNKDHSTITTQTNIANIIAHEYAHQWFGNYVAIQWWTYLWLKEGFATLFSYKATDAAYPEWGIWQQFHTDDYQGALNNDAGVSPRPMTHYVQKPQEISRLYDTVSYAKAGSVLNMWNHALTDTVFQRGLHNYLTANNFSAAVEDKLFTAIQIASKEENYEIPAKIEDMMGSWTHQGGYPLLTVKRNYDDGSFSVTQQAFHNNETINSDKSWYIPFNYATQSNADFRDTEATNYLLNVKSVSVGAKLGKEEWLILNKQSTGYYRINYDEQNWKLIINGLIHHPFKIHPRNRAQLMHDAYRFSASNRLNHAILLEMLTYLPSEVEYAPWSTANGIINIYNRYLGGDNDYKVFQEFVAEIVTPIYEKLGINDVPGEHHYQKFTRNVAINMACLAGINSCLKETNDKLKDLVEHDVAIEPNVQSQIYCNGLKQSSNDVFDFVYNKLMDSDDQALRRILINSLGCSQNKQQLDKFVSSSIDHDNELRVQERSTLLSPAYSRGLTGWMACMDFLDKHWDAYGNLNGGFGGTNPLDDAIRGMSSYANNEEQENRLLALVAKVKNSVHASANLEEVVEANFKTNRDWLKINRDPLMSWLISYRSNGGATLAISTLSMVSVILLVVSRLF</sequence>
<feature type="site" description="Transition state stabilizer" evidence="19">
    <location>
        <position position="441"/>
    </location>
</feature>
<dbReference type="PANTHER" id="PTHR11533:SF290">
    <property type="entry name" value="AMINOPEPTIDASE"/>
    <property type="match status" value="1"/>
</dbReference>
<comment type="cofactor">
    <cofactor evidence="18 20">
        <name>Zn(2+)</name>
        <dbReference type="ChEBI" id="CHEBI:29105"/>
    </cofactor>
    <text evidence="18 20">Binds 1 zinc ion per subunit.</text>
</comment>
<dbReference type="InterPro" id="IPR050344">
    <property type="entry name" value="Peptidase_M1_aminopeptidases"/>
</dbReference>
<dbReference type="GO" id="GO:0098552">
    <property type="term" value="C:side of membrane"/>
    <property type="evidence" value="ECO:0007669"/>
    <property type="project" value="UniProtKB-KW"/>
</dbReference>
<dbReference type="InterPro" id="IPR042097">
    <property type="entry name" value="Aminopeptidase_N-like_N_sf"/>
</dbReference>
<dbReference type="GO" id="GO:0005737">
    <property type="term" value="C:cytoplasm"/>
    <property type="evidence" value="ECO:0007669"/>
    <property type="project" value="TreeGrafter"/>
</dbReference>
<keyword evidence="13 20" id="KW-0472">Membrane</keyword>
<proteinExistence type="inferred from homology"/>
<evidence type="ECO:0000256" key="3">
    <source>
        <dbReference type="ARBA" id="ARBA00010136"/>
    </source>
</evidence>
<dbReference type="InterPro" id="IPR001930">
    <property type="entry name" value="Peptidase_M1"/>
</dbReference>
<organism evidence="25 26">
    <name type="scientific">Stomoxys calcitrans</name>
    <name type="common">Stable fly</name>
    <name type="synonym">Conops calcitrans</name>
    <dbReference type="NCBI Taxonomy" id="35570"/>
    <lineage>
        <taxon>Eukaryota</taxon>
        <taxon>Metazoa</taxon>
        <taxon>Ecdysozoa</taxon>
        <taxon>Arthropoda</taxon>
        <taxon>Hexapoda</taxon>
        <taxon>Insecta</taxon>
        <taxon>Pterygota</taxon>
        <taxon>Neoptera</taxon>
        <taxon>Endopterygota</taxon>
        <taxon>Diptera</taxon>
        <taxon>Brachycera</taxon>
        <taxon>Muscomorpha</taxon>
        <taxon>Muscoidea</taxon>
        <taxon>Muscidae</taxon>
        <taxon>Stomoxys</taxon>
    </lineage>
</organism>
<keyword evidence="6" id="KW-0336">GPI-anchor</keyword>
<evidence type="ECO:0000313" key="25">
    <source>
        <dbReference type="EnsemblMetazoa" id="SCAU003701-PA"/>
    </source>
</evidence>
<keyword evidence="14" id="KW-1015">Disulfide bond</keyword>
<dbReference type="InterPro" id="IPR034016">
    <property type="entry name" value="M1_APN-typ"/>
</dbReference>
<comment type="similarity">
    <text evidence="3 20">Belongs to the peptidase M1 family.</text>
</comment>
<dbReference type="CDD" id="cd09601">
    <property type="entry name" value="M1_APN-Q_like"/>
    <property type="match status" value="1"/>
</dbReference>
<dbReference type="InterPro" id="IPR045357">
    <property type="entry name" value="Aminopeptidase_N-like_N"/>
</dbReference>
<name>A0A1I8P0F0_STOCA</name>
<evidence type="ECO:0000259" key="24">
    <source>
        <dbReference type="Pfam" id="PF17900"/>
    </source>
</evidence>
<evidence type="ECO:0000256" key="15">
    <source>
        <dbReference type="ARBA" id="ARBA00023180"/>
    </source>
</evidence>
<dbReference type="SUPFAM" id="SSF63737">
    <property type="entry name" value="Leukotriene A4 hydrolase N-terminal domain"/>
    <property type="match status" value="1"/>
</dbReference>
<evidence type="ECO:0000256" key="1">
    <source>
        <dbReference type="ARBA" id="ARBA00000098"/>
    </source>
</evidence>
<feature type="binding site" evidence="18">
    <location>
        <position position="359"/>
    </location>
    <ligand>
        <name>Zn(2+)</name>
        <dbReference type="ChEBI" id="CHEBI:29105"/>
        <note>catalytic</note>
    </ligand>
</feature>
<keyword evidence="5" id="KW-1003">Cell membrane</keyword>